<accession>A0A1W1CS92</accession>
<dbReference type="InterPro" id="IPR001206">
    <property type="entry name" value="Diacylglycerol_kinase_cat_dom"/>
</dbReference>
<name>A0A1W1CS92_9ZZZZ</name>
<reference evidence="3" key="1">
    <citation type="submission" date="2016-10" db="EMBL/GenBank/DDBJ databases">
        <authorList>
            <person name="de Groot N.N."/>
        </authorList>
    </citation>
    <scope>NUCLEOTIDE SEQUENCE</scope>
</reference>
<dbReference type="Gene3D" id="3.40.50.10330">
    <property type="entry name" value="Probable inorganic polyphosphate/atp-NAD kinase, domain 1"/>
    <property type="match status" value="1"/>
</dbReference>
<dbReference type="Pfam" id="PF00781">
    <property type="entry name" value="DAGK_cat"/>
    <property type="match status" value="1"/>
</dbReference>
<dbReference type="EMBL" id="FPHI01000040">
    <property type="protein sequence ID" value="SFV68595.1"/>
    <property type="molecule type" value="Genomic_DNA"/>
</dbReference>
<sequence>MRILSINKVIEHNTLSISNIQESALSTQPNIAAFDYIIINGGDGTIRRVVKILDTIKHNASIILNPTGSFNVIAKLHRVPSLESVLQALSKGKTPTTQTQNYYSLNEEMFLFSAGNMGDLQHIFLSETLRFGILEKGIMKYLLAVLFLLPVHLIMTPFMLLSSRRFFVFTPASFISKFGSFYGKVEKPITIDLENAYNLIELDGDVVTVKESVLEINVAGSVKIVNK</sequence>
<organism evidence="3">
    <name type="scientific">hydrothermal vent metagenome</name>
    <dbReference type="NCBI Taxonomy" id="652676"/>
    <lineage>
        <taxon>unclassified sequences</taxon>
        <taxon>metagenomes</taxon>
        <taxon>ecological metagenomes</taxon>
    </lineage>
</organism>
<protein>
    <recommendedName>
        <fullName evidence="2">DAGKc domain-containing protein</fullName>
    </recommendedName>
</protein>
<evidence type="ECO:0000313" key="3">
    <source>
        <dbReference type="EMBL" id="SFV68595.1"/>
    </source>
</evidence>
<proteinExistence type="predicted"/>
<keyword evidence="1" id="KW-0812">Transmembrane</keyword>
<feature type="domain" description="DAGKc" evidence="2">
    <location>
        <begin position="31"/>
        <end position="94"/>
    </location>
</feature>
<evidence type="ECO:0000259" key="2">
    <source>
        <dbReference type="Pfam" id="PF00781"/>
    </source>
</evidence>
<dbReference type="AlphaFoldDB" id="A0A1W1CS92"/>
<feature type="transmembrane region" description="Helical" evidence="1">
    <location>
        <begin position="141"/>
        <end position="161"/>
    </location>
</feature>
<keyword evidence="1" id="KW-0472">Membrane</keyword>
<dbReference type="SUPFAM" id="SSF111331">
    <property type="entry name" value="NAD kinase/diacylglycerol kinase-like"/>
    <property type="match status" value="1"/>
</dbReference>
<dbReference type="GO" id="GO:0016301">
    <property type="term" value="F:kinase activity"/>
    <property type="evidence" value="ECO:0007669"/>
    <property type="project" value="InterPro"/>
</dbReference>
<gene>
    <name evidence="3" type="ORF">MNB_SV-3-1327</name>
</gene>
<evidence type="ECO:0000256" key="1">
    <source>
        <dbReference type="SAM" id="Phobius"/>
    </source>
</evidence>
<dbReference type="InterPro" id="IPR016064">
    <property type="entry name" value="NAD/diacylglycerol_kinase_sf"/>
</dbReference>
<dbReference type="Gene3D" id="2.60.200.40">
    <property type="match status" value="1"/>
</dbReference>
<dbReference type="InterPro" id="IPR017438">
    <property type="entry name" value="ATP-NAD_kinase_N"/>
</dbReference>
<keyword evidence="1" id="KW-1133">Transmembrane helix</keyword>